<dbReference type="Proteomes" id="UP001152604">
    <property type="component" value="Unassembled WGS sequence"/>
</dbReference>
<sequence length="38" mass="4301">MKAWRILTFKYGWNKPRAKNKIHNPVTSEAAHSGMACG</sequence>
<proteinExistence type="predicted"/>
<reference evidence="1" key="1">
    <citation type="submission" date="2022-03" db="EMBL/GenBank/DDBJ databases">
        <authorList>
            <person name="Brunel B."/>
        </authorList>
    </citation>
    <scope>NUCLEOTIDE SEQUENCE</scope>
    <source>
        <strain evidence="1">STM4922sample</strain>
    </source>
</reference>
<organism evidence="1 2">
    <name type="scientific">Mesorhizobium ventifaucium</name>
    <dbReference type="NCBI Taxonomy" id="666020"/>
    <lineage>
        <taxon>Bacteria</taxon>
        <taxon>Pseudomonadati</taxon>
        <taxon>Pseudomonadota</taxon>
        <taxon>Alphaproteobacteria</taxon>
        <taxon>Hyphomicrobiales</taxon>
        <taxon>Phyllobacteriaceae</taxon>
        <taxon>Mesorhizobium</taxon>
    </lineage>
</organism>
<keyword evidence="2" id="KW-1185">Reference proteome</keyword>
<gene>
    <name evidence="1" type="ORF">MES4922_360205</name>
</gene>
<comment type="caution">
    <text evidence="1">The sequence shown here is derived from an EMBL/GenBank/DDBJ whole genome shotgun (WGS) entry which is preliminary data.</text>
</comment>
<name>A0ABM9E636_9HYPH</name>
<evidence type="ECO:0000313" key="2">
    <source>
        <dbReference type="Proteomes" id="UP001152604"/>
    </source>
</evidence>
<dbReference type="EMBL" id="CAKXZS010000030">
    <property type="protein sequence ID" value="CAH2404585.1"/>
    <property type="molecule type" value="Genomic_DNA"/>
</dbReference>
<evidence type="ECO:0000313" key="1">
    <source>
        <dbReference type="EMBL" id="CAH2404585.1"/>
    </source>
</evidence>
<protein>
    <submittedName>
        <fullName evidence="1">Uncharacterized protein</fullName>
    </submittedName>
</protein>
<accession>A0ABM9E636</accession>